<accession>B4R450</accession>
<dbReference type="HOGENOM" id="CLU_199966_0_0_1"/>
<dbReference type="Proteomes" id="UP000000304">
    <property type="component" value="Chromosome X"/>
</dbReference>
<proteinExistence type="predicted"/>
<organism evidence="2 3">
    <name type="scientific">Drosophila simulans</name>
    <name type="common">Fruit fly</name>
    <dbReference type="NCBI Taxonomy" id="7240"/>
    <lineage>
        <taxon>Eukaryota</taxon>
        <taxon>Metazoa</taxon>
        <taxon>Ecdysozoa</taxon>
        <taxon>Arthropoda</taxon>
        <taxon>Hexapoda</taxon>
        <taxon>Insecta</taxon>
        <taxon>Pterygota</taxon>
        <taxon>Neoptera</taxon>
        <taxon>Endopterygota</taxon>
        <taxon>Diptera</taxon>
        <taxon>Brachycera</taxon>
        <taxon>Muscomorpha</taxon>
        <taxon>Ephydroidea</taxon>
        <taxon>Drosophilidae</taxon>
        <taxon>Drosophila</taxon>
        <taxon>Sophophora</taxon>
    </lineage>
</organism>
<gene>
    <name evidence="2" type="primary">Dsim\GD17553</name>
    <name evidence="2" type="ORF">Dsim_GD17553</name>
</gene>
<feature type="signal peptide" evidence="1">
    <location>
        <begin position="1"/>
        <end position="16"/>
    </location>
</feature>
<name>B4R450_DROSI</name>
<evidence type="ECO:0000313" key="3">
    <source>
        <dbReference type="Proteomes" id="UP000000304"/>
    </source>
</evidence>
<evidence type="ECO:0000313" key="2">
    <source>
        <dbReference type="EMBL" id="EDX18572.1"/>
    </source>
</evidence>
<keyword evidence="3" id="KW-1185">Reference proteome</keyword>
<keyword evidence="1" id="KW-0732">Signal</keyword>
<reference evidence="2 3" key="1">
    <citation type="journal article" date="2007" name="Nature">
        <title>Evolution of genes and genomes on the Drosophila phylogeny.</title>
        <authorList>
            <consortium name="Drosophila 12 Genomes Consortium"/>
            <person name="Clark A.G."/>
            <person name="Eisen M.B."/>
            <person name="Smith D.R."/>
            <person name="Bergman C.M."/>
            <person name="Oliver B."/>
            <person name="Markow T.A."/>
            <person name="Kaufman T.C."/>
            <person name="Kellis M."/>
            <person name="Gelbart W."/>
            <person name="Iyer V.N."/>
            <person name="Pollard D.A."/>
            <person name="Sackton T.B."/>
            <person name="Larracuente A.M."/>
            <person name="Singh N.D."/>
            <person name="Abad J.P."/>
            <person name="Abt D.N."/>
            <person name="Adryan B."/>
            <person name="Aguade M."/>
            <person name="Akashi H."/>
            <person name="Anderson W.W."/>
            <person name="Aquadro C.F."/>
            <person name="Ardell D.H."/>
            <person name="Arguello R."/>
            <person name="Artieri C.G."/>
            <person name="Barbash D.A."/>
            <person name="Barker D."/>
            <person name="Barsanti P."/>
            <person name="Batterham P."/>
            <person name="Batzoglou S."/>
            <person name="Begun D."/>
            <person name="Bhutkar A."/>
            <person name="Blanco E."/>
            <person name="Bosak S.A."/>
            <person name="Bradley R.K."/>
            <person name="Brand A.D."/>
            <person name="Brent M.R."/>
            <person name="Brooks A.N."/>
            <person name="Brown R.H."/>
            <person name="Butlin R.K."/>
            <person name="Caggese C."/>
            <person name="Calvi B.R."/>
            <person name="Bernardo de Carvalho A."/>
            <person name="Caspi A."/>
            <person name="Castrezana S."/>
            <person name="Celniker S.E."/>
            <person name="Chang J.L."/>
            <person name="Chapple C."/>
            <person name="Chatterji S."/>
            <person name="Chinwalla A."/>
            <person name="Civetta A."/>
            <person name="Clifton S.W."/>
            <person name="Comeron J.M."/>
            <person name="Costello J.C."/>
            <person name="Coyne J.A."/>
            <person name="Daub J."/>
            <person name="David R.G."/>
            <person name="Delcher A.L."/>
            <person name="Delehaunty K."/>
            <person name="Do C.B."/>
            <person name="Ebling H."/>
            <person name="Edwards K."/>
            <person name="Eickbush T."/>
            <person name="Evans J.D."/>
            <person name="Filipski A."/>
            <person name="Findeiss S."/>
            <person name="Freyhult E."/>
            <person name="Fulton L."/>
            <person name="Fulton R."/>
            <person name="Garcia A.C."/>
            <person name="Gardiner A."/>
            <person name="Garfield D.A."/>
            <person name="Garvin B.E."/>
            <person name="Gibson G."/>
            <person name="Gilbert D."/>
            <person name="Gnerre S."/>
            <person name="Godfrey J."/>
            <person name="Good R."/>
            <person name="Gotea V."/>
            <person name="Gravely B."/>
            <person name="Greenberg A.J."/>
            <person name="Griffiths-Jones S."/>
            <person name="Gross S."/>
            <person name="Guigo R."/>
            <person name="Gustafson E.A."/>
            <person name="Haerty W."/>
            <person name="Hahn M.W."/>
            <person name="Halligan D.L."/>
            <person name="Halpern A.L."/>
            <person name="Halter G.M."/>
            <person name="Han M.V."/>
            <person name="Heger A."/>
            <person name="Hillier L."/>
            <person name="Hinrichs A.S."/>
            <person name="Holmes I."/>
            <person name="Hoskins R.A."/>
            <person name="Hubisz M.J."/>
            <person name="Hultmark D."/>
            <person name="Huntley M.A."/>
            <person name="Jaffe D.B."/>
            <person name="Jagadeeshan S."/>
            <person name="Jeck W.R."/>
            <person name="Johnson J."/>
            <person name="Jones C.D."/>
            <person name="Jordan W.C."/>
            <person name="Karpen G.H."/>
            <person name="Kataoka E."/>
            <person name="Keightley P.D."/>
            <person name="Kheradpour P."/>
            <person name="Kirkness E.F."/>
            <person name="Koerich L.B."/>
            <person name="Kristiansen K."/>
            <person name="Kudrna D."/>
            <person name="Kulathinal R.J."/>
            <person name="Kumar S."/>
            <person name="Kwok R."/>
            <person name="Lander E."/>
            <person name="Langley C.H."/>
            <person name="Lapoint R."/>
            <person name="Lazzaro B.P."/>
            <person name="Lee S.J."/>
            <person name="Levesque L."/>
            <person name="Li R."/>
            <person name="Lin C.F."/>
            <person name="Lin M.F."/>
            <person name="Lindblad-Toh K."/>
            <person name="Llopart A."/>
            <person name="Long M."/>
            <person name="Low L."/>
            <person name="Lozovsky E."/>
            <person name="Lu J."/>
            <person name="Luo M."/>
            <person name="Machado C.A."/>
            <person name="Makalowski W."/>
            <person name="Marzo M."/>
            <person name="Matsuda M."/>
            <person name="Matzkin L."/>
            <person name="McAllister B."/>
            <person name="McBride C.S."/>
            <person name="McKernan B."/>
            <person name="McKernan K."/>
            <person name="Mendez-Lago M."/>
            <person name="Minx P."/>
            <person name="Mollenhauer M.U."/>
            <person name="Montooth K."/>
            <person name="Mount S.M."/>
            <person name="Mu X."/>
            <person name="Myers E."/>
            <person name="Negre B."/>
            <person name="Newfeld S."/>
            <person name="Nielsen R."/>
            <person name="Noor M.A."/>
            <person name="O'Grady P."/>
            <person name="Pachter L."/>
            <person name="Papaceit M."/>
            <person name="Parisi M.J."/>
            <person name="Parisi M."/>
            <person name="Parts L."/>
            <person name="Pedersen J.S."/>
            <person name="Pesole G."/>
            <person name="Phillippy A.M."/>
            <person name="Ponting C.P."/>
            <person name="Pop M."/>
            <person name="Porcelli D."/>
            <person name="Powell J.R."/>
            <person name="Prohaska S."/>
            <person name="Pruitt K."/>
            <person name="Puig M."/>
            <person name="Quesneville H."/>
            <person name="Ram K.R."/>
            <person name="Rand D."/>
            <person name="Rasmussen M.D."/>
            <person name="Reed L.K."/>
            <person name="Reenan R."/>
            <person name="Reily A."/>
            <person name="Remington K.A."/>
            <person name="Rieger T.T."/>
            <person name="Ritchie M.G."/>
            <person name="Robin C."/>
            <person name="Rogers Y.H."/>
            <person name="Rohde C."/>
            <person name="Rozas J."/>
            <person name="Rubenfield M.J."/>
            <person name="Ruiz A."/>
            <person name="Russo S."/>
            <person name="Salzberg S.L."/>
            <person name="Sanchez-Gracia A."/>
            <person name="Saranga D.J."/>
            <person name="Sato H."/>
            <person name="Schaeffer S.W."/>
            <person name="Schatz M.C."/>
            <person name="Schlenke T."/>
            <person name="Schwartz R."/>
            <person name="Segarra C."/>
            <person name="Singh R.S."/>
            <person name="Sirot L."/>
            <person name="Sirota M."/>
            <person name="Sisneros N.B."/>
            <person name="Smith C.D."/>
            <person name="Smith T.F."/>
            <person name="Spieth J."/>
            <person name="Stage D.E."/>
            <person name="Stark A."/>
            <person name="Stephan W."/>
            <person name="Strausberg R.L."/>
            <person name="Strempel S."/>
            <person name="Sturgill D."/>
            <person name="Sutton G."/>
            <person name="Sutton G.G."/>
            <person name="Tao W."/>
            <person name="Teichmann S."/>
            <person name="Tobari Y.N."/>
            <person name="Tomimura Y."/>
            <person name="Tsolas J.M."/>
            <person name="Valente V.L."/>
            <person name="Venter E."/>
            <person name="Venter J.C."/>
            <person name="Vicario S."/>
            <person name="Vieira F.G."/>
            <person name="Vilella A.J."/>
            <person name="Villasante A."/>
            <person name="Walenz B."/>
            <person name="Wang J."/>
            <person name="Wasserman M."/>
            <person name="Watts T."/>
            <person name="Wilson D."/>
            <person name="Wilson R.K."/>
            <person name="Wing R.A."/>
            <person name="Wolfner M.F."/>
            <person name="Wong A."/>
            <person name="Wong G.K."/>
            <person name="Wu C.I."/>
            <person name="Wu G."/>
            <person name="Yamamoto D."/>
            <person name="Yang H.P."/>
            <person name="Yang S.P."/>
            <person name="Yorke J.A."/>
            <person name="Yoshida K."/>
            <person name="Zdobnov E."/>
            <person name="Zhang P."/>
            <person name="Zhang Y."/>
            <person name="Zimin A.V."/>
            <person name="Baldwin J."/>
            <person name="Abdouelleil A."/>
            <person name="Abdulkadir J."/>
            <person name="Abebe A."/>
            <person name="Abera B."/>
            <person name="Abreu J."/>
            <person name="Acer S.C."/>
            <person name="Aftuck L."/>
            <person name="Alexander A."/>
            <person name="An P."/>
            <person name="Anderson E."/>
            <person name="Anderson S."/>
            <person name="Arachi H."/>
            <person name="Azer M."/>
            <person name="Bachantsang P."/>
            <person name="Barry A."/>
            <person name="Bayul T."/>
            <person name="Berlin A."/>
            <person name="Bessette D."/>
            <person name="Bloom T."/>
            <person name="Blye J."/>
            <person name="Boguslavskiy L."/>
            <person name="Bonnet C."/>
            <person name="Boukhgalter B."/>
            <person name="Bourzgui I."/>
            <person name="Brown A."/>
            <person name="Cahill P."/>
            <person name="Channer S."/>
            <person name="Cheshatsang Y."/>
            <person name="Chuda L."/>
            <person name="Citroen M."/>
            <person name="Collymore A."/>
            <person name="Cooke P."/>
            <person name="Costello M."/>
            <person name="D'Aco K."/>
            <person name="Daza R."/>
            <person name="De Haan G."/>
            <person name="DeGray S."/>
            <person name="DeMaso C."/>
            <person name="Dhargay N."/>
            <person name="Dooley K."/>
            <person name="Dooley E."/>
            <person name="Doricent M."/>
            <person name="Dorje P."/>
            <person name="Dorjee K."/>
            <person name="Dupes A."/>
            <person name="Elong R."/>
            <person name="Falk J."/>
            <person name="Farina A."/>
            <person name="Faro S."/>
            <person name="Ferguson D."/>
            <person name="Fisher S."/>
            <person name="Foley C.D."/>
            <person name="Franke A."/>
            <person name="Friedrich D."/>
            <person name="Gadbois L."/>
            <person name="Gearin G."/>
            <person name="Gearin C.R."/>
            <person name="Giannoukos G."/>
            <person name="Goode T."/>
            <person name="Graham J."/>
            <person name="Grandbois E."/>
            <person name="Grewal S."/>
            <person name="Gyaltsen K."/>
            <person name="Hafez N."/>
            <person name="Hagos B."/>
            <person name="Hall J."/>
            <person name="Henson C."/>
            <person name="Hollinger A."/>
            <person name="Honan T."/>
            <person name="Huard M.D."/>
            <person name="Hughes L."/>
            <person name="Hurhula B."/>
            <person name="Husby M.E."/>
            <person name="Kamat A."/>
            <person name="Kanga B."/>
            <person name="Kashin S."/>
            <person name="Khazanovich D."/>
            <person name="Kisner P."/>
            <person name="Lance K."/>
            <person name="Lara M."/>
            <person name="Lee W."/>
            <person name="Lennon N."/>
            <person name="Letendre F."/>
            <person name="LeVine R."/>
            <person name="Lipovsky A."/>
            <person name="Liu X."/>
            <person name="Liu J."/>
            <person name="Liu S."/>
            <person name="Lokyitsang T."/>
            <person name="Lokyitsang Y."/>
            <person name="Lubonja R."/>
            <person name="Lui A."/>
            <person name="MacDonald P."/>
            <person name="Magnisalis V."/>
            <person name="Maru K."/>
            <person name="Matthews C."/>
            <person name="McCusker W."/>
            <person name="McDonough S."/>
            <person name="Mehta T."/>
            <person name="Meldrim J."/>
            <person name="Meneus L."/>
            <person name="Mihai O."/>
            <person name="Mihalev A."/>
            <person name="Mihova T."/>
            <person name="Mittelman R."/>
            <person name="Mlenga V."/>
            <person name="Montmayeur A."/>
            <person name="Mulrain L."/>
            <person name="Navidi A."/>
            <person name="Naylor J."/>
            <person name="Negash T."/>
            <person name="Nguyen T."/>
            <person name="Nguyen N."/>
            <person name="Nicol R."/>
            <person name="Norbu C."/>
            <person name="Norbu N."/>
            <person name="Novod N."/>
            <person name="O'Neill B."/>
            <person name="Osman S."/>
            <person name="Markiewicz E."/>
            <person name="Oyono O.L."/>
            <person name="Patti C."/>
            <person name="Phunkhang P."/>
            <person name="Pierre F."/>
            <person name="Priest M."/>
            <person name="Raghuraman S."/>
            <person name="Rege F."/>
            <person name="Reyes R."/>
            <person name="Rise C."/>
            <person name="Rogov P."/>
            <person name="Ross K."/>
            <person name="Ryan E."/>
            <person name="Settipalli S."/>
            <person name="Shea T."/>
            <person name="Sherpa N."/>
            <person name="Shi L."/>
            <person name="Shih D."/>
            <person name="Sparrow T."/>
            <person name="Spaulding J."/>
            <person name="Stalker J."/>
            <person name="Stange-Thomann N."/>
            <person name="Stavropoulos S."/>
            <person name="Stone C."/>
            <person name="Strader C."/>
            <person name="Tesfaye S."/>
            <person name="Thomson T."/>
            <person name="Thoulutsang Y."/>
            <person name="Thoulutsang D."/>
            <person name="Topham K."/>
            <person name="Topping I."/>
            <person name="Tsamla T."/>
            <person name="Vassiliev H."/>
            <person name="Vo A."/>
            <person name="Wangchuk T."/>
            <person name="Wangdi T."/>
            <person name="Weiand M."/>
            <person name="Wilkinson J."/>
            <person name="Wilson A."/>
            <person name="Yadav S."/>
            <person name="Young G."/>
            <person name="Yu Q."/>
            <person name="Zembek L."/>
            <person name="Zhong D."/>
            <person name="Zimmer A."/>
            <person name="Zwirko Z."/>
            <person name="Jaffe D.B."/>
            <person name="Alvarez P."/>
            <person name="Brockman W."/>
            <person name="Butler J."/>
            <person name="Chin C."/>
            <person name="Gnerre S."/>
            <person name="Grabherr M."/>
            <person name="Kleber M."/>
            <person name="Mauceli E."/>
            <person name="MacCallum I."/>
        </authorList>
    </citation>
    <scope>NUCLEOTIDE SEQUENCE [LARGE SCALE GENOMIC DNA]</scope>
    <source>
        <strain evidence="3">white501</strain>
    </source>
</reference>
<protein>
    <submittedName>
        <fullName evidence="2">GD17553</fullName>
    </submittedName>
</protein>
<dbReference type="PhylomeDB" id="B4R450"/>
<dbReference type="EMBL" id="CM000366">
    <property type="protein sequence ID" value="EDX18572.1"/>
    <property type="molecule type" value="Genomic_DNA"/>
</dbReference>
<evidence type="ECO:0000256" key="1">
    <source>
        <dbReference type="SAM" id="SignalP"/>
    </source>
</evidence>
<feature type="chain" id="PRO_5002821653" evidence="1">
    <location>
        <begin position="17"/>
        <end position="75"/>
    </location>
</feature>
<dbReference type="OMA" id="VPPPPCW"/>
<sequence>MSKLSIILMMATVAVTVEVDSIVPPPPCWDPCTLKDLENPRLLCVRDRATNTCKCVVGYLEAVAPAGHVPPRNDP</sequence>
<dbReference type="AlphaFoldDB" id="B4R450"/>